<sequence>MLSKILMAKEREGALTRVKVAHTTPKVSHLSFADDTTIYCTTTKAEMRCVKEILVKYELATGQLINIDKSSMIFSQNIPTELCEELASILGIRVEQAFSNYLGRPEIIGQSKSSAFEQI</sequence>
<dbReference type="AlphaFoldDB" id="A0AAW2NRN0"/>
<reference evidence="1" key="1">
    <citation type="submission" date="2020-06" db="EMBL/GenBank/DDBJ databases">
        <authorList>
            <person name="Li T."/>
            <person name="Hu X."/>
            <person name="Zhang T."/>
            <person name="Song X."/>
            <person name="Zhang H."/>
            <person name="Dai N."/>
            <person name="Sheng W."/>
            <person name="Hou X."/>
            <person name="Wei L."/>
        </authorList>
    </citation>
    <scope>NUCLEOTIDE SEQUENCE</scope>
    <source>
        <strain evidence="1">KEN8</strain>
        <tissue evidence="1">Leaf</tissue>
    </source>
</reference>
<gene>
    <name evidence="1" type="ORF">Scaly_1660400</name>
</gene>
<proteinExistence type="predicted"/>
<reference evidence="1" key="2">
    <citation type="journal article" date="2024" name="Plant">
        <title>Genomic evolution and insights into agronomic trait innovations of Sesamum species.</title>
        <authorList>
            <person name="Miao H."/>
            <person name="Wang L."/>
            <person name="Qu L."/>
            <person name="Liu H."/>
            <person name="Sun Y."/>
            <person name="Le M."/>
            <person name="Wang Q."/>
            <person name="Wei S."/>
            <person name="Zheng Y."/>
            <person name="Lin W."/>
            <person name="Duan Y."/>
            <person name="Cao H."/>
            <person name="Xiong S."/>
            <person name="Wang X."/>
            <person name="Wei L."/>
            <person name="Li C."/>
            <person name="Ma Q."/>
            <person name="Ju M."/>
            <person name="Zhao R."/>
            <person name="Li G."/>
            <person name="Mu C."/>
            <person name="Tian Q."/>
            <person name="Mei H."/>
            <person name="Zhang T."/>
            <person name="Gao T."/>
            <person name="Zhang H."/>
        </authorList>
    </citation>
    <scope>NUCLEOTIDE SEQUENCE</scope>
    <source>
        <strain evidence="1">KEN8</strain>
    </source>
</reference>
<name>A0AAW2NRN0_9LAMI</name>
<protein>
    <recommendedName>
        <fullName evidence="2">Reverse transcriptase domain-containing protein</fullName>
    </recommendedName>
</protein>
<evidence type="ECO:0000313" key="1">
    <source>
        <dbReference type="EMBL" id="KAL0346444.1"/>
    </source>
</evidence>
<evidence type="ECO:0008006" key="2">
    <source>
        <dbReference type="Google" id="ProtNLM"/>
    </source>
</evidence>
<dbReference type="EMBL" id="JACGWM010000010">
    <property type="protein sequence ID" value="KAL0346444.1"/>
    <property type="molecule type" value="Genomic_DNA"/>
</dbReference>
<organism evidence="1">
    <name type="scientific">Sesamum calycinum</name>
    <dbReference type="NCBI Taxonomy" id="2727403"/>
    <lineage>
        <taxon>Eukaryota</taxon>
        <taxon>Viridiplantae</taxon>
        <taxon>Streptophyta</taxon>
        <taxon>Embryophyta</taxon>
        <taxon>Tracheophyta</taxon>
        <taxon>Spermatophyta</taxon>
        <taxon>Magnoliopsida</taxon>
        <taxon>eudicotyledons</taxon>
        <taxon>Gunneridae</taxon>
        <taxon>Pentapetalae</taxon>
        <taxon>asterids</taxon>
        <taxon>lamiids</taxon>
        <taxon>Lamiales</taxon>
        <taxon>Pedaliaceae</taxon>
        <taxon>Sesamum</taxon>
    </lineage>
</organism>
<comment type="caution">
    <text evidence="1">The sequence shown here is derived from an EMBL/GenBank/DDBJ whole genome shotgun (WGS) entry which is preliminary data.</text>
</comment>
<accession>A0AAW2NRN0</accession>